<evidence type="ECO:0000313" key="2">
    <source>
        <dbReference type="Proteomes" id="UP001589619"/>
    </source>
</evidence>
<gene>
    <name evidence="1" type="ORF">ACFFNY_21250</name>
</gene>
<evidence type="ECO:0000313" key="1">
    <source>
        <dbReference type="EMBL" id="MFB9754103.1"/>
    </source>
</evidence>
<keyword evidence="2" id="KW-1185">Reference proteome</keyword>
<protein>
    <submittedName>
        <fullName evidence="1">Uncharacterized protein</fullName>
    </submittedName>
</protein>
<organism evidence="1 2">
    <name type="scientific">Paenibacillus hodogayensis</name>
    <dbReference type="NCBI Taxonomy" id="279208"/>
    <lineage>
        <taxon>Bacteria</taxon>
        <taxon>Bacillati</taxon>
        <taxon>Bacillota</taxon>
        <taxon>Bacilli</taxon>
        <taxon>Bacillales</taxon>
        <taxon>Paenibacillaceae</taxon>
        <taxon>Paenibacillus</taxon>
    </lineage>
</organism>
<name>A0ABV5W1A8_9BACL</name>
<dbReference type="EMBL" id="JBHMAG010000014">
    <property type="protein sequence ID" value="MFB9754103.1"/>
    <property type="molecule type" value="Genomic_DNA"/>
</dbReference>
<sequence>MFYRQIYGSSQEGEVYYEPWSETRNHLVLRLPPERGQLSLPELAGMCCYGTMAYLKWV</sequence>
<accession>A0ABV5W1A8</accession>
<dbReference type="RefSeq" id="WP_344914349.1">
    <property type="nucleotide sequence ID" value="NZ_BAAAYO010000013.1"/>
</dbReference>
<dbReference type="Proteomes" id="UP001589619">
    <property type="component" value="Unassembled WGS sequence"/>
</dbReference>
<proteinExistence type="predicted"/>
<comment type="caution">
    <text evidence="1">The sequence shown here is derived from an EMBL/GenBank/DDBJ whole genome shotgun (WGS) entry which is preliminary data.</text>
</comment>
<reference evidence="1 2" key="1">
    <citation type="submission" date="2024-09" db="EMBL/GenBank/DDBJ databases">
        <authorList>
            <person name="Sun Q."/>
            <person name="Mori K."/>
        </authorList>
    </citation>
    <scope>NUCLEOTIDE SEQUENCE [LARGE SCALE GENOMIC DNA]</scope>
    <source>
        <strain evidence="1 2">JCM 12520</strain>
    </source>
</reference>